<dbReference type="InterPro" id="IPR001455">
    <property type="entry name" value="TusA-like"/>
</dbReference>
<dbReference type="EMBL" id="MFSV01000053">
    <property type="protein sequence ID" value="OGI58722.1"/>
    <property type="molecule type" value="Genomic_DNA"/>
</dbReference>
<sequence>MSHHRLDARRLLCPMPVIRTQNKLEELQAGDTLEVTCSDPGALHDIPAWCRVHGHEILSTSNHAGEITITLRVKR</sequence>
<name>A0A1F6UN97_9PROT</name>
<dbReference type="InterPro" id="IPR036868">
    <property type="entry name" value="TusA-like_sf"/>
</dbReference>
<dbReference type="Proteomes" id="UP000177950">
    <property type="component" value="Unassembled WGS sequence"/>
</dbReference>
<dbReference type="SUPFAM" id="SSF64307">
    <property type="entry name" value="SirA-like"/>
    <property type="match status" value="1"/>
</dbReference>
<evidence type="ECO:0000259" key="2">
    <source>
        <dbReference type="Pfam" id="PF01206"/>
    </source>
</evidence>
<dbReference type="Pfam" id="PF01206">
    <property type="entry name" value="TusA"/>
    <property type="match status" value="1"/>
</dbReference>
<organism evidence="3 4">
    <name type="scientific">Candidatus Muproteobacteria bacterium RBG_19FT_COMBO_61_10</name>
    <dbReference type="NCBI Taxonomy" id="1817761"/>
    <lineage>
        <taxon>Bacteria</taxon>
        <taxon>Pseudomonadati</taxon>
        <taxon>Pseudomonadota</taxon>
        <taxon>Candidatus Muproteobacteria</taxon>
    </lineage>
</organism>
<accession>A0A1F6UN97</accession>
<dbReference type="PANTHER" id="PTHR33279:SF6">
    <property type="entry name" value="SULFUR CARRIER PROTEIN YEDF-RELATED"/>
    <property type="match status" value="1"/>
</dbReference>
<protein>
    <submittedName>
        <fullName evidence="3">SirA family protein</fullName>
    </submittedName>
</protein>
<reference evidence="3 4" key="1">
    <citation type="journal article" date="2016" name="Nat. Commun.">
        <title>Thousands of microbial genomes shed light on interconnected biogeochemical processes in an aquifer system.</title>
        <authorList>
            <person name="Anantharaman K."/>
            <person name="Brown C.T."/>
            <person name="Hug L.A."/>
            <person name="Sharon I."/>
            <person name="Castelle C.J."/>
            <person name="Probst A.J."/>
            <person name="Thomas B.C."/>
            <person name="Singh A."/>
            <person name="Wilkins M.J."/>
            <person name="Karaoz U."/>
            <person name="Brodie E.L."/>
            <person name="Williams K.H."/>
            <person name="Hubbard S.S."/>
            <person name="Banfield J.F."/>
        </authorList>
    </citation>
    <scope>NUCLEOTIDE SEQUENCE [LARGE SCALE GENOMIC DNA]</scope>
</reference>
<comment type="similarity">
    <text evidence="1">Belongs to the sulfur carrier protein TusA family.</text>
</comment>
<dbReference type="PANTHER" id="PTHR33279">
    <property type="entry name" value="SULFUR CARRIER PROTEIN YEDF-RELATED"/>
    <property type="match status" value="1"/>
</dbReference>
<dbReference type="Gene3D" id="3.30.110.40">
    <property type="entry name" value="TusA-like domain"/>
    <property type="match status" value="1"/>
</dbReference>
<gene>
    <name evidence="3" type="ORF">A2V58_03030</name>
</gene>
<evidence type="ECO:0000313" key="3">
    <source>
        <dbReference type="EMBL" id="OGI58722.1"/>
    </source>
</evidence>
<evidence type="ECO:0000256" key="1">
    <source>
        <dbReference type="ARBA" id="ARBA00008984"/>
    </source>
</evidence>
<proteinExistence type="inferred from homology"/>
<comment type="caution">
    <text evidence="3">The sequence shown here is derived from an EMBL/GenBank/DDBJ whole genome shotgun (WGS) entry which is preliminary data.</text>
</comment>
<feature type="domain" description="UPF0033" evidence="2">
    <location>
        <begin position="5"/>
        <end position="72"/>
    </location>
</feature>
<dbReference type="CDD" id="cd00291">
    <property type="entry name" value="SirA_YedF_YeeD"/>
    <property type="match status" value="1"/>
</dbReference>
<evidence type="ECO:0000313" key="4">
    <source>
        <dbReference type="Proteomes" id="UP000177950"/>
    </source>
</evidence>
<dbReference type="AlphaFoldDB" id="A0A1F6UN97"/>